<dbReference type="Proteomes" id="UP000472372">
    <property type="component" value="Chromosome 7"/>
</dbReference>
<protein>
    <recommendedName>
        <fullName evidence="1">PD-(D/E)XK nuclease-like domain-containing protein</fullName>
    </recommendedName>
</protein>
<accession>A0A6S6WFJ8</accession>
<dbReference type="EMBL" id="HG992983">
    <property type="protein sequence ID" value="CAE7192439.1"/>
    <property type="molecule type" value="Genomic_DNA"/>
</dbReference>
<name>A0A6S6WFJ8_9PLEO</name>
<dbReference type="Pfam" id="PF20516">
    <property type="entry name" value="PDDEXK_12"/>
    <property type="match status" value="1"/>
</dbReference>
<sequence length="213" mass="23865">MRGVTTCQTQSINPAYLSTIPAHPLTDTGRRKTMDRKTDYVLSYSHRHPDISALYKRLAAVHKSEIGHTFDTFTKRTALFSGFEVKPASGDHTEAQLQMSIWIAASLRKKIELLQMTEVPYEPLAMIEPAFTIVGHKHSIYYAYPREDLGHGRSGIHILNQDTDLSTASIRGVFQLLKLYGNVLKYGADEKQDGYWGGFFGPVLEKLASGSMD</sequence>
<gene>
    <name evidence="2" type="ORF">PTTW11_07553</name>
</gene>
<organism evidence="2 3">
    <name type="scientific">Pyrenophora teres f. teres</name>
    <dbReference type="NCBI Taxonomy" id="97479"/>
    <lineage>
        <taxon>Eukaryota</taxon>
        <taxon>Fungi</taxon>
        <taxon>Dikarya</taxon>
        <taxon>Ascomycota</taxon>
        <taxon>Pezizomycotina</taxon>
        <taxon>Dothideomycetes</taxon>
        <taxon>Pleosporomycetidae</taxon>
        <taxon>Pleosporales</taxon>
        <taxon>Pleosporineae</taxon>
        <taxon>Pleosporaceae</taxon>
        <taxon>Pyrenophora</taxon>
    </lineage>
</organism>
<dbReference type="AlphaFoldDB" id="A0A6S6WFJ8"/>
<reference evidence="2" key="1">
    <citation type="submission" date="2021-02" db="EMBL/GenBank/DDBJ databases">
        <authorList>
            <person name="Syme A R."/>
            <person name="Syme A R."/>
            <person name="Moolhuijzen P."/>
        </authorList>
    </citation>
    <scope>NUCLEOTIDE SEQUENCE</scope>
    <source>
        <strain evidence="2">W1-1</strain>
    </source>
</reference>
<evidence type="ECO:0000313" key="3">
    <source>
        <dbReference type="Proteomes" id="UP000472372"/>
    </source>
</evidence>
<evidence type="ECO:0000259" key="1">
    <source>
        <dbReference type="Pfam" id="PF20516"/>
    </source>
</evidence>
<evidence type="ECO:0000313" key="2">
    <source>
        <dbReference type="EMBL" id="CAE7192439.1"/>
    </source>
</evidence>
<dbReference type="InterPro" id="IPR046797">
    <property type="entry name" value="PDDEXK_12"/>
</dbReference>
<proteinExistence type="predicted"/>
<feature type="domain" description="PD-(D/E)XK nuclease-like" evidence="1">
    <location>
        <begin position="4"/>
        <end position="190"/>
    </location>
</feature>